<name>A0ABU6IV44_9ACTN</name>
<evidence type="ECO:0000256" key="5">
    <source>
        <dbReference type="SAM" id="MobiDB-lite"/>
    </source>
</evidence>
<dbReference type="Proteomes" id="UP001343724">
    <property type="component" value="Unassembled WGS sequence"/>
</dbReference>
<sequence>MGENNISRRSLMKMGGLAALGLSGAAALAACGGQPQSAGTPTASTGGSAMSAEASIPTPWLVAPEPITDFVDTKEFDVVVVGAGAAGLPAALTAFEEGATVALLQKENQAVSQGSAGLGIDLATSDPAGVEAVVSLLEQVNQYRPRRDLLELWAQNSGEAVQWVIDKVTEAGGKVISQGNAQVMKYTDFDGAKVNYISAFFGPKPYTNTEAMLDLAKVVEASGVEVFYSTPAEQLITDESGAVTGVAAKTSEGYVQFMAKKGVILATGDYQNDEEMCEFYLPDIKNFARKQMNKTGDGHKMGCWVGGRIEPVGHTKMLHDFDAGPATMCDLPFLAVDVNGNRFCCETAPMDVLNNFLKDGDKLKNGEAGWYSQVFDANYETACADWPCPKMYTPEELENFMPDVEGEKMGVVEGFIRTFRADTLEELAEKIGADPVTFKATVERYNEVVATGHDDDFGKPAQFLKPIDTPPFYAMNRWLRVSAITSGLVVDGNLQVVDENNDPIPGLYAAGNVSGGFYGGIDYPMTLAGLSLGRCYTQGRYLGRMLANK</sequence>
<dbReference type="PANTHER" id="PTHR43400">
    <property type="entry name" value="FUMARATE REDUCTASE"/>
    <property type="match status" value="1"/>
</dbReference>
<evidence type="ECO:0000256" key="6">
    <source>
        <dbReference type="SAM" id="SignalP"/>
    </source>
</evidence>
<comment type="caution">
    <text evidence="8">The sequence shown here is derived from an EMBL/GenBank/DDBJ whole genome shotgun (WGS) entry which is preliminary data.</text>
</comment>
<comment type="cofactor">
    <cofactor evidence="1">
        <name>FAD</name>
        <dbReference type="ChEBI" id="CHEBI:57692"/>
    </cofactor>
</comment>
<dbReference type="PROSITE" id="PS51318">
    <property type="entry name" value="TAT"/>
    <property type="match status" value="1"/>
</dbReference>
<evidence type="ECO:0000256" key="2">
    <source>
        <dbReference type="ARBA" id="ARBA00022630"/>
    </source>
</evidence>
<keyword evidence="3" id="KW-0274">FAD</keyword>
<evidence type="ECO:0000256" key="1">
    <source>
        <dbReference type="ARBA" id="ARBA00001974"/>
    </source>
</evidence>
<feature type="region of interest" description="Disordered" evidence="5">
    <location>
        <begin position="31"/>
        <end position="51"/>
    </location>
</feature>
<dbReference type="InterPro" id="IPR036188">
    <property type="entry name" value="FAD/NAD-bd_sf"/>
</dbReference>
<reference evidence="8 9" key="1">
    <citation type="submission" date="2024-01" db="EMBL/GenBank/DDBJ databases">
        <title>novel species in genus Adlercreutzia.</title>
        <authorList>
            <person name="Liu X."/>
        </authorList>
    </citation>
    <scope>NUCLEOTIDE SEQUENCE [LARGE SCALE GENOMIC DNA]</scope>
    <source>
        <strain evidence="8 9">R22</strain>
    </source>
</reference>
<proteinExistence type="predicted"/>
<dbReference type="SUPFAM" id="SSF56425">
    <property type="entry name" value="Succinate dehydrogenase/fumarate reductase flavoprotein, catalytic domain"/>
    <property type="match status" value="1"/>
</dbReference>
<dbReference type="InterPro" id="IPR006311">
    <property type="entry name" value="TAT_signal"/>
</dbReference>
<keyword evidence="9" id="KW-1185">Reference proteome</keyword>
<dbReference type="SUPFAM" id="SSF51905">
    <property type="entry name" value="FAD/NAD(P)-binding domain"/>
    <property type="match status" value="1"/>
</dbReference>
<dbReference type="PRINTS" id="PR00368">
    <property type="entry name" value="FADPNR"/>
</dbReference>
<dbReference type="InterPro" id="IPR027477">
    <property type="entry name" value="Succ_DH/fumarate_Rdtase_cat_sf"/>
</dbReference>
<dbReference type="Gene3D" id="3.50.50.60">
    <property type="entry name" value="FAD/NAD(P)-binding domain"/>
    <property type="match status" value="1"/>
</dbReference>
<evidence type="ECO:0000256" key="3">
    <source>
        <dbReference type="ARBA" id="ARBA00022827"/>
    </source>
</evidence>
<keyword evidence="6" id="KW-0732">Signal</keyword>
<gene>
    <name evidence="8" type="ORF">VJ920_00055</name>
</gene>
<feature type="signal peptide" evidence="6">
    <location>
        <begin position="1"/>
        <end position="29"/>
    </location>
</feature>
<dbReference type="InterPro" id="IPR050315">
    <property type="entry name" value="FAD-oxidoreductase_2"/>
</dbReference>
<dbReference type="Gene3D" id="3.90.700.10">
    <property type="entry name" value="Succinate dehydrogenase/fumarate reductase flavoprotein, catalytic domain"/>
    <property type="match status" value="1"/>
</dbReference>
<dbReference type="EMBL" id="JAYMFH010000001">
    <property type="protein sequence ID" value="MEC4293703.1"/>
    <property type="molecule type" value="Genomic_DNA"/>
</dbReference>
<dbReference type="InterPro" id="IPR003953">
    <property type="entry name" value="FAD-dep_OxRdtase_2_FAD-bd"/>
</dbReference>
<dbReference type="PANTHER" id="PTHR43400:SF10">
    <property type="entry name" value="3-OXOSTEROID 1-DEHYDROGENASE"/>
    <property type="match status" value="1"/>
</dbReference>
<evidence type="ECO:0000259" key="7">
    <source>
        <dbReference type="Pfam" id="PF00890"/>
    </source>
</evidence>
<dbReference type="RefSeq" id="WP_326454086.1">
    <property type="nucleotide sequence ID" value="NZ_JAYMFH010000001.1"/>
</dbReference>
<evidence type="ECO:0000313" key="8">
    <source>
        <dbReference type="EMBL" id="MEC4293703.1"/>
    </source>
</evidence>
<evidence type="ECO:0000313" key="9">
    <source>
        <dbReference type="Proteomes" id="UP001343724"/>
    </source>
</evidence>
<feature type="domain" description="FAD-dependent oxidoreductase 2 FAD-binding" evidence="7">
    <location>
        <begin position="77"/>
        <end position="520"/>
    </location>
</feature>
<keyword evidence="2" id="KW-0285">Flavoprotein</keyword>
<organism evidence="8 9">
    <name type="scientific">Adlercreutzia shanghongiae</name>
    <dbReference type="NCBI Taxonomy" id="3111773"/>
    <lineage>
        <taxon>Bacteria</taxon>
        <taxon>Bacillati</taxon>
        <taxon>Actinomycetota</taxon>
        <taxon>Coriobacteriia</taxon>
        <taxon>Eggerthellales</taxon>
        <taxon>Eggerthellaceae</taxon>
        <taxon>Adlercreutzia</taxon>
    </lineage>
</organism>
<keyword evidence="4" id="KW-0560">Oxidoreductase</keyword>
<feature type="compositionally biased region" description="Polar residues" evidence="5">
    <location>
        <begin position="34"/>
        <end position="48"/>
    </location>
</feature>
<protein>
    <submittedName>
        <fullName evidence="8">FAD-dependent oxidoreductase</fullName>
    </submittedName>
</protein>
<evidence type="ECO:0000256" key="4">
    <source>
        <dbReference type="ARBA" id="ARBA00023002"/>
    </source>
</evidence>
<accession>A0ABU6IV44</accession>
<feature type="chain" id="PRO_5045293366" evidence="6">
    <location>
        <begin position="30"/>
        <end position="549"/>
    </location>
</feature>
<dbReference type="Pfam" id="PF00890">
    <property type="entry name" value="FAD_binding_2"/>
    <property type="match status" value="1"/>
</dbReference>